<evidence type="ECO:0000313" key="2">
    <source>
        <dbReference type="Proteomes" id="UP000642829"/>
    </source>
</evidence>
<dbReference type="EMBL" id="BMXG01000008">
    <property type="protein sequence ID" value="GHB99944.1"/>
    <property type="molecule type" value="Genomic_DNA"/>
</dbReference>
<accession>A0A8J3D9W3</accession>
<protein>
    <submittedName>
        <fullName evidence="1">Uncharacterized protein</fullName>
    </submittedName>
</protein>
<reference evidence="1" key="2">
    <citation type="submission" date="2020-09" db="EMBL/GenBank/DDBJ databases">
        <authorList>
            <person name="Sun Q."/>
            <person name="Kim S."/>
        </authorList>
    </citation>
    <scope>NUCLEOTIDE SEQUENCE</scope>
    <source>
        <strain evidence="1">KCTC 12870</strain>
    </source>
</reference>
<sequence length="1189" mass="132925">MMGFIILLILSLSTLVRVELQSATHSTQDQQARQMALLALQVSLGELQRYLGPDQRVTANADITDSELPRNKRFYTGVYDSTTGELLTYLASGLTVEEGGTPAAQRLVSFTPNISTDGSAVDPDAQVVLVGPNTLSVEDGEAANYQDDYVSVGLMDVEGIGSFGYWVGDENLKVRVNLPSGVDEEITSNADPRYQYSLNAPRGVDASVITGFEGFVSDDARLRDLSDFSLYQDGAFREQAGKAFHDITFHSAGVQSNTRDGGLKKDLSLAFEMTDAKFQSNADFTGKYPAPYVNHRVNYVFLEDVGRGANYGIRGPTWDLLRNHYRLYKEVEKVGDGYQLASRIEGPRQPAASHSYEHNIPHQWNMQYNIEPDDPSVRDYAISSGNLVIRPTSEAIHPLVASIRYQYSARLRPITTDYRFKMAQLFGLDINKQGTPSEFDTHYVELIWDPVITLWNPYNVMLTFTGYKLRTREIPTTFEFRIGEARPLRPYDVGIRPEVRNDWRIYDPENWYLGNGNYDIKFGDMIGGRDKSNNGFVENGLSVVIGQPNQTITLEPGELKVYSIVENSAVSLYDYLEISGDNPNAVFFTAKEGWEDRSGFYVFSPVTGRVEPLKDELDNTIAEVQSVQFRVRSRWEQPGMEYYLQGYLFDDYNSAAAAKLSPDEDPNQLQMFELSGVDQWKEEWVDYPDNFTDVLPFDSPIWNSDKVQVGNMNYYMKPANEIRRPVALAQYNNPRARTNARLPNQDYESVDPLWIWDHREAQLGVFIDAQNHGFWGSSMEGGDTHVVLYETPTVPMTSIGSMMHVNASIRGHYPLYAMGDSFAPPFLASNAALYQTFENDRNDTDIYYWDQSYLMNQALWDGYFFSTISPKTTDAFDDKQNLGEVLSDFEDGKGFLANERFVEVSNGSLTLSEAVLNGGNTVDDIVLESPGFSAGHLLLSGAFNVNSTSPNAWKALLAALRDEAVSYLDAQTGNRQLDSEQGSVFSRSSLPSGDSHALWRGFVRLSDVELEALAMEIVNQVRARGPFMSLSDFVNRQVKSKTGNTLPADDPLSLSGALQTAIDASEINENSERESSTDYFQNQDAAEGNTFNGAPGILLQSDLLAGLGPVISVRSDTFRIRTYGRVDNSLTGGIVSEAYLEAIVQRSPEPVVRAANDATMADYYEPDLADAFGRRFKIVHFRWLNKSEI</sequence>
<comment type="caution">
    <text evidence="1">The sequence shown here is derived from an EMBL/GenBank/DDBJ whole genome shotgun (WGS) entry which is preliminary data.</text>
</comment>
<dbReference type="Proteomes" id="UP000642829">
    <property type="component" value="Unassembled WGS sequence"/>
</dbReference>
<gene>
    <name evidence="1" type="ORF">GCM10007047_15190</name>
</gene>
<organism evidence="1 2">
    <name type="scientific">Cerasicoccus arenae</name>
    <dbReference type="NCBI Taxonomy" id="424488"/>
    <lineage>
        <taxon>Bacteria</taxon>
        <taxon>Pseudomonadati</taxon>
        <taxon>Verrucomicrobiota</taxon>
        <taxon>Opitutia</taxon>
        <taxon>Puniceicoccales</taxon>
        <taxon>Cerasicoccaceae</taxon>
        <taxon>Cerasicoccus</taxon>
    </lineage>
</organism>
<dbReference type="AlphaFoldDB" id="A0A8J3D9W3"/>
<name>A0A8J3D9W3_9BACT</name>
<reference evidence="1" key="1">
    <citation type="journal article" date="2014" name="Int. J. Syst. Evol. Microbiol.">
        <title>Complete genome sequence of Corynebacterium casei LMG S-19264T (=DSM 44701T), isolated from a smear-ripened cheese.</title>
        <authorList>
            <consortium name="US DOE Joint Genome Institute (JGI-PGF)"/>
            <person name="Walter F."/>
            <person name="Albersmeier A."/>
            <person name="Kalinowski J."/>
            <person name="Ruckert C."/>
        </authorList>
    </citation>
    <scope>NUCLEOTIDE SEQUENCE</scope>
    <source>
        <strain evidence="1">KCTC 12870</strain>
    </source>
</reference>
<keyword evidence="2" id="KW-1185">Reference proteome</keyword>
<evidence type="ECO:0000313" key="1">
    <source>
        <dbReference type="EMBL" id="GHB99944.1"/>
    </source>
</evidence>
<proteinExistence type="predicted"/>